<dbReference type="NCBIfam" id="NF007552">
    <property type="entry name" value="PRK10172.1"/>
    <property type="match status" value="1"/>
</dbReference>
<dbReference type="PANTHER" id="PTHR11567">
    <property type="entry name" value="ACID PHOSPHATASE-RELATED"/>
    <property type="match status" value="1"/>
</dbReference>
<evidence type="ECO:0000313" key="4">
    <source>
        <dbReference type="Proteomes" id="UP000216438"/>
    </source>
</evidence>
<evidence type="ECO:0000256" key="1">
    <source>
        <dbReference type="ARBA" id="ARBA00005375"/>
    </source>
</evidence>
<dbReference type="Gene3D" id="3.40.50.1240">
    <property type="entry name" value="Phosphoglycerate mutase-like"/>
    <property type="match status" value="2"/>
</dbReference>
<dbReference type="InterPro" id="IPR033379">
    <property type="entry name" value="Acid_Pase_AS"/>
</dbReference>
<dbReference type="AlphaFoldDB" id="A0A249DYT8"/>
<accession>A0A249DYT8</accession>
<reference evidence="3 4" key="2">
    <citation type="submission" date="2017-09" db="EMBL/GenBank/DDBJ databases">
        <title>The genome of whitefly Bemisia tabaci, a global crop pest, provides novel insights into virus transmission, host adaptation and insecticide resistance.</title>
        <authorList>
            <person name="Kaur N."/>
            <person name="Kliot A."/>
            <person name="Pinheiro P.V."/>
            <person name="Luan J."/>
            <person name="Zheng Y."/>
            <person name="Liu W."/>
            <person name="Sun H."/>
            <person name="Yang X."/>
            <person name="Xu Y."/>
            <person name="Luo Y."/>
            <person name="Kruse A."/>
            <person name="Fisher T.W."/>
            <person name="Nelson D.R."/>
            <person name="Elimelech M."/>
            <person name="MacCoss M."/>
            <person name="Johnson R."/>
            <person name="Cohen E."/>
            <person name="Hunter W.B."/>
            <person name="Brown J.K."/>
            <person name="Jander G."/>
            <person name="Cilia M."/>
            <person name="Douglas A.E."/>
            <person name="Ghanim M."/>
            <person name="Simmons A.M."/>
            <person name="Wintermantel W.M."/>
            <person name="Ling K.-S."/>
            <person name="Fei Z."/>
        </authorList>
    </citation>
    <scope>NUCLEOTIDE SEQUENCE [LARGE SCALE GENOMIC DNA]</scope>
    <source>
        <strain evidence="3 4">MEAM1</strain>
    </source>
</reference>
<dbReference type="PANTHER" id="PTHR11567:SF110">
    <property type="entry name" value="2-PHOSPHOXYLOSE PHOSPHATASE 1"/>
    <property type="match status" value="1"/>
</dbReference>
<name>A0A249DYT8_9ENTR</name>
<organism evidence="3 4">
    <name type="scientific">Candidatus Hamiltonella defensa</name>
    <name type="common">Bemisia tabaci</name>
    <dbReference type="NCBI Taxonomy" id="672795"/>
    <lineage>
        <taxon>Bacteria</taxon>
        <taxon>Pseudomonadati</taxon>
        <taxon>Pseudomonadota</taxon>
        <taxon>Gammaproteobacteria</taxon>
        <taxon>Enterobacterales</taxon>
        <taxon>Enterobacteriaceae</taxon>
        <taxon>aphid secondary symbionts</taxon>
        <taxon>Candidatus Williamhamiltonella</taxon>
    </lineage>
</organism>
<dbReference type="PROSITE" id="PS00778">
    <property type="entry name" value="HIS_ACID_PHOSPHAT_2"/>
    <property type="match status" value="1"/>
</dbReference>
<dbReference type="InterPro" id="IPR050645">
    <property type="entry name" value="Histidine_acid_phosphatase"/>
</dbReference>
<evidence type="ECO:0000313" key="3">
    <source>
        <dbReference type="EMBL" id="ASX26706.1"/>
    </source>
</evidence>
<dbReference type="GO" id="GO:0030288">
    <property type="term" value="C:outer membrane-bounded periplasmic space"/>
    <property type="evidence" value="ECO:0007669"/>
    <property type="project" value="TreeGrafter"/>
</dbReference>
<gene>
    <name evidence="3" type="ORF">BA171_06670</name>
</gene>
<dbReference type="CDD" id="cd07061">
    <property type="entry name" value="HP_HAP_like"/>
    <property type="match status" value="1"/>
</dbReference>
<keyword evidence="2" id="KW-0378">Hydrolase</keyword>
<reference evidence="4" key="1">
    <citation type="submission" date="2016-06" db="EMBL/GenBank/DDBJ databases">
        <authorList>
            <person name="Chen W."/>
            <person name="Hasegawa D.K."/>
        </authorList>
    </citation>
    <scope>NUCLEOTIDE SEQUENCE [LARGE SCALE GENOMIC DNA]</scope>
    <source>
        <strain evidence="4">MEAM1</strain>
    </source>
</reference>
<dbReference type="InterPro" id="IPR029033">
    <property type="entry name" value="His_PPase_superfam"/>
</dbReference>
<dbReference type="InterPro" id="IPR000560">
    <property type="entry name" value="His_Pase_clade-2"/>
</dbReference>
<protein>
    <submittedName>
        <fullName evidence="3">Phosphoanhydride phosphorylase</fullName>
    </submittedName>
</protein>
<dbReference type="Pfam" id="PF00328">
    <property type="entry name" value="His_Phos_2"/>
    <property type="match status" value="1"/>
</dbReference>
<evidence type="ECO:0000256" key="2">
    <source>
        <dbReference type="ARBA" id="ARBA00022801"/>
    </source>
</evidence>
<dbReference type="PROSITE" id="PS00616">
    <property type="entry name" value="HIS_ACID_PHOSPHAT_1"/>
    <property type="match status" value="1"/>
</dbReference>
<dbReference type="EMBL" id="CP016303">
    <property type="protein sequence ID" value="ASX26706.1"/>
    <property type="molecule type" value="Genomic_DNA"/>
</dbReference>
<dbReference type="Proteomes" id="UP000216438">
    <property type="component" value="Chromosome"/>
</dbReference>
<comment type="similarity">
    <text evidence="1">Belongs to the histidine acid phosphatase family.</text>
</comment>
<sequence length="436" mass="48477">MLSDINRIVYLTILLISFPLHAQHFSGLTLESVVIVSRHGVRAPTKFTPLMQRVTPNKWPVWEVPYGWMTPRGGQLVSFMGRYQHLRLVNEGLFQEGKCPTKDEVSVLADIDQRTRKTGEAFLSGFMPSCSLAVHDPPIFNKKVPLFNPVKAGVCHMDEGHVKLGVLMRAGGSLEHFTQKNQPAFSVLENVLNFAHSDFCKNNPPGKSCTLINALPAGLQVHRDNVSLSGAPGLASMLTEIFLLQQAQGMSHVAWGKISSREEWDQLLSLHNAQFDLLQRMPYIARHRATPLLDLILMALTPGNKGKNVDGIILPASLLFIAGHDTNIANIGGALGMKWQLSGQPDNTPPGGELVFERWVRVSDNTQWIKISIVYQTLEQMRNMSQLSLENPPVQVDLALPACEEQNEQKMCSLKSVHKIIQSVRIPECSICSKHH</sequence>
<dbReference type="GO" id="GO:0050308">
    <property type="term" value="F:sugar-phosphatase activity"/>
    <property type="evidence" value="ECO:0007669"/>
    <property type="project" value="TreeGrafter"/>
</dbReference>
<proteinExistence type="inferred from homology"/>
<dbReference type="SUPFAM" id="SSF53254">
    <property type="entry name" value="Phosphoglycerate mutase-like"/>
    <property type="match status" value="1"/>
</dbReference>